<comment type="pathway">
    <text evidence="3">Glycan biosynthesis; trehalose biosynthesis.</text>
</comment>
<proteinExistence type="inferred from homology"/>
<dbReference type="Pfam" id="PF02358">
    <property type="entry name" value="Trehalose_PPase"/>
    <property type="match status" value="1"/>
</dbReference>
<accession>A0A9D2J559</accession>
<dbReference type="PANTHER" id="PTHR43768">
    <property type="entry name" value="TREHALOSE 6-PHOSPHATE PHOSPHATASE"/>
    <property type="match status" value="1"/>
</dbReference>
<dbReference type="PANTHER" id="PTHR43768:SF3">
    <property type="entry name" value="TREHALOSE 6-PHOSPHATE PHOSPHATASE"/>
    <property type="match status" value="1"/>
</dbReference>
<dbReference type="InterPro" id="IPR023214">
    <property type="entry name" value="HAD_sf"/>
</dbReference>
<feature type="compositionally biased region" description="Low complexity" evidence="4">
    <location>
        <begin position="1"/>
        <end position="12"/>
    </location>
</feature>
<dbReference type="InterPro" id="IPR003337">
    <property type="entry name" value="Trehalose_PPase"/>
</dbReference>
<dbReference type="Proteomes" id="UP000824037">
    <property type="component" value="Unassembled WGS sequence"/>
</dbReference>
<organism evidence="5 6">
    <name type="scientific">Candidatus Ruania gallistercoris</name>
    <dbReference type="NCBI Taxonomy" id="2838746"/>
    <lineage>
        <taxon>Bacteria</taxon>
        <taxon>Bacillati</taxon>
        <taxon>Actinomycetota</taxon>
        <taxon>Actinomycetes</taxon>
        <taxon>Micrococcales</taxon>
        <taxon>Ruaniaceae</taxon>
        <taxon>Ruania</taxon>
    </lineage>
</organism>
<keyword evidence="3" id="KW-0479">Metal-binding</keyword>
<feature type="region of interest" description="Disordered" evidence="4">
    <location>
        <begin position="1"/>
        <end position="28"/>
    </location>
</feature>
<dbReference type="EMBL" id="DXBY01000286">
    <property type="protein sequence ID" value="HIZ37415.1"/>
    <property type="molecule type" value="Genomic_DNA"/>
</dbReference>
<dbReference type="Gene3D" id="3.40.50.1000">
    <property type="entry name" value="HAD superfamily/HAD-like"/>
    <property type="match status" value="1"/>
</dbReference>
<evidence type="ECO:0000256" key="1">
    <source>
        <dbReference type="ARBA" id="ARBA00022801"/>
    </source>
</evidence>
<dbReference type="GO" id="GO:0004805">
    <property type="term" value="F:trehalose-phosphatase activity"/>
    <property type="evidence" value="ECO:0007669"/>
    <property type="project" value="UniProtKB-EC"/>
</dbReference>
<name>A0A9D2J559_9MICO</name>
<dbReference type="Gene3D" id="3.30.70.1020">
    <property type="entry name" value="Trehalose-6-phosphate phosphatase related protein, domain 2"/>
    <property type="match status" value="1"/>
</dbReference>
<evidence type="ECO:0000256" key="3">
    <source>
        <dbReference type="RuleBase" id="RU361117"/>
    </source>
</evidence>
<dbReference type="EC" id="3.1.3.12" evidence="3"/>
<dbReference type="InterPro" id="IPR036412">
    <property type="entry name" value="HAD-like_sf"/>
</dbReference>
<comment type="catalytic activity">
    <reaction evidence="3">
        <text>alpha,alpha-trehalose 6-phosphate + H2O = alpha,alpha-trehalose + phosphate</text>
        <dbReference type="Rhea" id="RHEA:23420"/>
        <dbReference type="ChEBI" id="CHEBI:15377"/>
        <dbReference type="ChEBI" id="CHEBI:16551"/>
        <dbReference type="ChEBI" id="CHEBI:43474"/>
        <dbReference type="ChEBI" id="CHEBI:58429"/>
        <dbReference type="EC" id="3.1.3.12"/>
    </reaction>
</comment>
<comment type="caution">
    <text evidence="5">The sequence shown here is derived from an EMBL/GenBank/DDBJ whole genome shotgun (WGS) entry which is preliminary data.</text>
</comment>
<dbReference type="NCBIfam" id="TIGR00685">
    <property type="entry name" value="T6PP"/>
    <property type="match status" value="1"/>
</dbReference>
<evidence type="ECO:0000256" key="4">
    <source>
        <dbReference type="SAM" id="MobiDB-lite"/>
    </source>
</evidence>
<keyword evidence="1 3" id="KW-0378">Hydrolase</keyword>
<dbReference type="GO" id="GO:0046872">
    <property type="term" value="F:metal ion binding"/>
    <property type="evidence" value="ECO:0007669"/>
    <property type="project" value="UniProtKB-KW"/>
</dbReference>
<evidence type="ECO:0000313" key="6">
    <source>
        <dbReference type="Proteomes" id="UP000824037"/>
    </source>
</evidence>
<protein>
    <recommendedName>
        <fullName evidence="3">Trehalose 6-phosphate phosphatase</fullName>
        <ecNumber evidence="3">3.1.3.12</ecNumber>
    </recommendedName>
</protein>
<sequence length="288" mass="29267">MAEPDSAVGAEEPGPEPGSPSAPGSEPAPELLAALRTFAAAPQVLIALDFDGCLAPFVLDPAHARPLPEAAEALRTLAPLPGVHLALVSGRPLADLYRLAGPPPGTVLVGSHGAERGAVDPTGELHLTPVTLTPDQADLLAQVSSAVEQLAHAHPGVWIEHKPAAAVVHTRSLPDEQAEPVLAAAMTGPGSWPGVHPIHGNQVVELAVVDATKGESLQALRADLVGVPALYAGDDVTDETALAVLTGADVGVKVGTAPSVAHYRVADEAGVAAMLTRLAMWRASRSTG</sequence>
<reference evidence="5" key="1">
    <citation type="journal article" date="2021" name="PeerJ">
        <title>Extensive microbial diversity within the chicken gut microbiome revealed by metagenomics and culture.</title>
        <authorList>
            <person name="Gilroy R."/>
            <person name="Ravi A."/>
            <person name="Getino M."/>
            <person name="Pursley I."/>
            <person name="Horton D.L."/>
            <person name="Alikhan N.F."/>
            <person name="Baker D."/>
            <person name="Gharbi K."/>
            <person name="Hall N."/>
            <person name="Watson M."/>
            <person name="Adriaenssens E.M."/>
            <person name="Foster-Nyarko E."/>
            <person name="Jarju S."/>
            <person name="Secka A."/>
            <person name="Antonio M."/>
            <person name="Oren A."/>
            <person name="Chaudhuri R.R."/>
            <person name="La Ragione R."/>
            <person name="Hildebrand F."/>
            <person name="Pallen M.J."/>
        </authorList>
    </citation>
    <scope>NUCLEOTIDE SEQUENCE</scope>
    <source>
        <strain evidence="5">ChiGjej4B4-7305</strain>
    </source>
</reference>
<dbReference type="GO" id="GO:0005992">
    <property type="term" value="P:trehalose biosynthetic process"/>
    <property type="evidence" value="ECO:0007669"/>
    <property type="project" value="InterPro"/>
</dbReference>
<dbReference type="InterPro" id="IPR044651">
    <property type="entry name" value="OTSB-like"/>
</dbReference>
<evidence type="ECO:0000313" key="5">
    <source>
        <dbReference type="EMBL" id="HIZ37415.1"/>
    </source>
</evidence>
<keyword evidence="3" id="KW-0460">Magnesium</keyword>
<comment type="function">
    <text evidence="2 3">Removes the phosphate from trehalose 6-phosphate to produce free trehalose.</text>
</comment>
<comment type="similarity">
    <text evidence="3">Belongs to the trehalose phosphatase family.</text>
</comment>
<comment type="cofactor">
    <cofactor evidence="3">
        <name>Mg(2+)</name>
        <dbReference type="ChEBI" id="CHEBI:18420"/>
    </cofactor>
</comment>
<dbReference type="SUPFAM" id="SSF56784">
    <property type="entry name" value="HAD-like"/>
    <property type="match status" value="1"/>
</dbReference>
<gene>
    <name evidence="5" type="primary">otsB</name>
    <name evidence="5" type="ORF">H9815_16690</name>
</gene>
<reference evidence="5" key="2">
    <citation type="submission" date="2021-04" db="EMBL/GenBank/DDBJ databases">
        <authorList>
            <person name="Gilroy R."/>
        </authorList>
    </citation>
    <scope>NUCLEOTIDE SEQUENCE</scope>
    <source>
        <strain evidence="5">ChiGjej4B4-7305</strain>
    </source>
</reference>
<evidence type="ECO:0000256" key="2">
    <source>
        <dbReference type="ARBA" id="ARBA00024179"/>
    </source>
</evidence>
<dbReference type="AlphaFoldDB" id="A0A9D2J559"/>